<comment type="caution">
    <text evidence="3">The sequence shown here is derived from an EMBL/GenBank/DDBJ whole genome shotgun (WGS) entry which is preliminary data.</text>
</comment>
<dbReference type="AlphaFoldDB" id="A0A8J8ND60"/>
<dbReference type="EMBL" id="RRYP01023243">
    <property type="protein sequence ID" value="TNV72265.1"/>
    <property type="molecule type" value="Genomic_DNA"/>
</dbReference>
<proteinExistence type="predicted"/>
<gene>
    <name evidence="3" type="ORF">FGO68_gene4149</name>
    <name evidence="4" type="ORF">FGO68_gene5099</name>
</gene>
<reference evidence="3" key="1">
    <citation type="submission" date="2019-06" db="EMBL/GenBank/DDBJ databases">
        <authorList>
            <person name="Zheng W."/>
        </authorList>
    </citation>
    <scope>NUCLEOTIDE SEQUENCE</scope>
    <source>
        <strain evidence="3">QDHG01</strain>
    </source>
</reference>
<evidence type="ECO:0000313" key="5">
    <source>
        <dbReference type="Proteomes" id="UP000785679"/>
    </source>
</evidence>
<evidence type="ECO:0000313" key="4">
    <source>
        <dbReference type="EMBL" id="TNV72283.1"/>
    </source>
</evidence>
<organism evidence="3 5">
    <name type="scientific">Halteria grandinella</name>
    <dbReference type="NCBI Taxonomy" id="5974"/>
    <lineage>
        <taxon>Eukaryota</taxon>
        <taxon>Sar</taxon>
        <taxon>Alveolata</taxon>
        <taxon>Ciliophora</taxon>
        <taxon>Intramacronucleata</taxon>
        <taxon>Spirotrichea</taxon>
        <taxon>Stichotrichia</taxon>
        <taxon>Sporadotrichida</taxon>
        <taxon>Halteriidae</taxon>
        <taxon>Halteria</taxon>
    </lineage>
</organism>
<dbReference type="Proteomes" id="UP000785679">
    <property type="component" value="Unassembled WGS sequence"/>
</dbReference>
<accession>A0A8J8ND60</accession>
<dbReference type="PANTHER" id="PTHR14845:SF0">
    <property type="entry name" value="DUF4515 DOMAIN-CONTAINING PROTEIN"/>
    <property type="match status" value="1"/>
</dbReference>
<name>A0A8J8ND60_HALGN</name>
<evidence type="ECO:0000313" key="3">
    <source>
        <dbReference type="EMBL" id="TNV72265.1"/>
    </source>
</evidence>
<protein>
    <submittedName>
        <fullName evidence="3">Uncharacterized protein</fullName>
    </submittedName>
</protein>
<evidence type="ECO:0000256" key="2">
    <source>
        <dbReference type="SAM" id="MobiDB-lite"/>
    </source>
</evidence>
<keyword evidence="1" id="KW-0175">Coiled coil</keyword>
<dbReference type="EMBL" id="RRYP01023153">
    <property type="protein sequence ID" value="TNV72283.1"/>
    <property type="molecule type" value="Genomic_DNA"/>
</dbReference>
<sequence length="252" mass="28684">MLQLGTVDQYDQRGKAQQRKIKMLKGKIQVLEKSLGQIVEDFEKEKELVRYQHDQIIRDQKEEVINLREIMRSKNSELKKVKAISQVIIDQRSDVEQFFLEALAQIKEEIQKKISAERKQRRLNGQPFPPPNNQTTSQQVEHQSTGGLQAQATMSQGSSTQQDNQQKSYAEKVDLNDLDWEDRERVLRLLFSKMNAGVPANVQHIQQQLANARAQKAMGGMAGSHGVSSVSNEQLVAALEGSYIPAIQYQQE</sequence>
<dbReference type="PANTHER" id="PTHR14845">
    <property type="entry name" value="COILED-COIL DOMAIN-CONTAINING 166"/>
    <property type="match status" value="1"/>
</dbReference>
<feature type="region of interest" description="Disordered" evidence="2">
    <location>
        <begin position="122"/>
        <end position="170"/>
    </location>
</feature>
<dbReference type="OrthoDB" id="441129at2759"/>
<evidence type="ECO:0000256" key="1">
    <source>
        <dbReference type="SAM" id="Coils"/>
    </source>
</evidence>
<feature type="compositionally biased region" description="Polar residues" evidence="2">
    <location>
        <begin position="133"/>
        <end position="168"/>
    </location>
</feature>
<feature type="coiled-coil region" evidence="1">
    <location>
        <begin position="57"/>
        <end position="120"/>
    </location>
</feature>
<keyword evidence="5" id="KW-1185">Reference proteome</keyword>